<feature type="domain" description="Smr" evidence="1">
    <location>
        <begin position="46"/>
        <end position="109"/>
    </location>
</feature>
<dbReference type="SUPFAM" id="SSF160443">
    <property type="entry name" value="SMR domain-like"/>
    <property type="match status" value="1"/>
</dbReference>
<accession>A0AA43MAB0</accession>
<dbReference type="Pfam" id="PF01713">
    <property type="entry name" value="Smr"/>
    <property type="match status" value="1"/>
</dbReference>
<evidence type="ECO:0000313" key="2">
    <source>
        <dbReference type="EMBL" id="MDH6503692.1"/>
    </source>
</evidence>
<dbReference type="InterPro" id="IPR002625">
    <property type="entry name" value="Smr_dom"/>
</dbReference>
<gene>
    <name evidence="2" type="ORF">M2127_000985</name>
</gene>
<organism evidence="2 3">
    <name type="scientific">Polynucleobacter sphagniphilus</name>
    <dbReference type="NCBI Taxonomy" id="1743169"/>
    <lineage>
        <taxon>Bacteria</taxon>
        <taxon>Pseudomonadati</taxon>
        <taxon>Pseudomonadota</taxon>
        <taxon>Betaproteobacteria</taxon>
        <taxon>Burkholderiales</taxon>
        <taxon>Burkholderiaceae</taxon>
        <taxon>Polynucleobacter</taxon>
    </lineage>
</organism>
<keyword evidence="3" id="KW-1185">Reference proteome</keyword>
<name>A0AA43MAB0_9BURK</name>
<evidence type="ECO:0000259" key="1">
    <source>
        <dbReference type="Pfam" id="PF01713"/>
    </source>
</evidence>
<dbReference type="Gene3D" id="3.30.1370.110">
    <property type="match status" value="1"/>
</dbReference>
<dbReference type="RefSeq" id="WP_233126616.1">
    <property type="nucleotide sequence ID" value="NZ_JAQFIK010000002.1"/>
</dbReference>
<dbReference type="InterPro" id="IPR036063">
    <property type="entry name" value="Smr_dom_sf"/>
</dbReference>
<dbReference type="Proteomes" id="UP001161160">
    <property type="component" value="Unassembled WGS sequence"/>
</dbReference>
<dbReference type="EMBL" id="JARXYA010000004">
    <property type="protein sequence ID" value="MDH6503692.1"/>
    <property type="molecule type" value="Genomic_DNA"/>
</dbReference>
<comment type="caution">
    <text evidence="2">The sequence shown here is derived from an EMBL/GenBank/DDBJ whole genome shotgun (WGS) entry which is preliminary data.</text>
</comment>
<sequence>MTSAFECPECGNPRPMVGSCPYCNSNLLPLLHEDTAVFNLKQGSPTVEEAVDRLTHYLRRASEVGIKAIILIHGYGSSGEGGRIKSGVHQALENNYFSDRVDEYYFGEQVAFGGEAYHRLLRRRPSLKSHLKHFKEGNAGMTVLLLGNESRIA</sequence>
<protein>
    <recommendedName>
        <fullName evidence="1">Smr domain-containing protein</fullName>
    </recommendedName>
</protein>
<evidence type="ECO:0000313" key="3">
    <source>
        <dbReference type="Proteomes" id="UP001161160"/>
    </source>
</evidence>
<reference evidence="2" key="1">
    <citation type="submission" date="2023-04" db="EMBL/GenBank/DDBJ databases">
        <title>Genome Encyclopedia of Bacteria and Archaea VI: Functional Genomics of Type Strains.</title>
        <authorList>
            <person name="Whitman W."/>
        </authorList>
    </citation>
    <scope>NUCLEOTIDE SEQUENCE</scope>
    <source>
        <strain evidence="2">Enz.4-51</strain>
    </source>
</reference>
<proteinExistence type="predicted"/>
<dbReference type="AlphaFoldDB" id="A0AA43MAB0"/>